<dbReference type="InterPro" id="IPR029127">
    <property type="entry name" value="MvaI_BcnI"/>
</dbReference>
<evidence type="ECO:0000313" key="3">
    <source>
        <dbReference type="Proteomes" id="UP000316416"/>
    </source>
</evidence>
<evidence type="ECO:0000259" key="1">
    <source>
        <dbReference type="Pfam" id="PF15515"/>
    </source>
</evidence>
<feature type="domain" description="MvaI/BcnI restriction endonuclease" evidence="1">
    <location>
        <begin position="251"/>
        <end position="469"/>
    </location>
</feature>
<accession>A0ABX6V1R0</accession>
<dbReference type="InterPro" id="IPR043004">
    <property type="entry name" value="MvaI_BcnI_cat"/>
</dbReference>
<dbReference type="Pfam" id="PF15515">
    <property type="entry name" value="MvaI_BcnI"/>
    <property type="match status" value="1"/>
</dbReference>
<dbReference type="Gene3D" id="3.30.70.3570">
    <property type="entry name" value="MvaI/BcnI restriction endonuclease, recognition domain"/>
    <property type="match status" value="1"/>
</dbReference>
<name>A0ABX6V1R0_9GAMM</name>
<evidence type="ECO:0000313" key="2">
    <source>
        <dbReference type="EMBL" id="QPG56560.1"/>
    </source>
</evidence>
<dbReference type="Gene3D" id="3.40.210.20">
    <property type="entry name" value="MvaI/BcnI restriction endonuclease, catalytic domain"/>
    <property type="match status" value="1"/>
</dbReference>
<dbReference type="Proteomes" id="UP000316416">
    <property type="component" value="Chromosome"/>
</dbReference>
<dbReference type="EMBL" id="CP045503">
    <property type="protein sequence ID" value="QPG56560.1"/>
    <property type="molecule type" value="Genomic_DNA"/>
</dbReference>
<sequence>MKNILPTESRLKQDATRLKKKLGIKQSKALDLISHDYGYSSWFEIRDELDKRAALEQKTPDISLEFVEAEDVELNEEEFENLENERYNDLTDDVKLLVEQNKRSLVKLGIEFSLFEPTLTGLKKAILDATQTVRTHFELENFHFYWEQEQGQEHKVKKVAYLLTDQQQTKSISSLYRPNTKKGDPRMWFRGLPHFSEAGDQVAIIIQDDETYLINLSTTNLESSLAREKSYIKDFFSSFSEQHNSVAEELLEKLRALAQRKFPALRKGDTAIGYTLEAMLDIEANSSKLPDYKGIELKAGRGMNTRTTMFAQVAEWDKSPCKKSAEILNKYGYERGDDFKLYCTITTQRENPQGLSFIYDQFKDELQEWHNKSDLVAVWSGDLLRKRLKEKHTETFWVEAKSESISGVEYFQLLSVTHTKAPVSSQLMPLLQSGVITMDHLIKRSGKNNKVSEKGPLFKINKRDLELLFPKPISYNLK</sequence>
<organism evidence="2 3">
    <name type="scientific">Shewanella eurypsychrophilus</name>
    <dbReference type="NCBI Taxonomy" id="2593656"/>
    <lineage>
        <taxon>Bacteria</taxon>
        <taxon>Pseudomonadati</taxon>
        <taxon>Pseudomonadota</taxon>
        <taxon>Gammaproteobacteria</taxon>
        <taxon>Alteromonadales</taxon>
        <taxon>Shewanellaceae</taxon>
        <taxon>Shewanella</taxon>
    </lineage>
</organism>
<gene>
    <name evidence="2" type="ORF">FM038_003320</name>
</gene>
<protein>
    <recommendedName>
        <fullName evidence="1">MvaI/BcnI restriction endonuclease domain-containing protein</fullName>
    </recommendedName>
</protein>
<keyword evidence="3" id="KW-1185">Reference proteome</keyword>
<dbReference type="InterPro" id="IPR043005">
    <property type="entry name" value="MvaI_BcnI_rec"/>
</dbReference>
<dbReference type="RefSeq" id="WP_142871941.1">
    <property type="nucleotide sequence ID" value="NZ_CP045503.2"/>
</dbReference>
<dbReference type="CDD" id="cd22347">
    <property type="entry name" value="PDDEXK_nuclease"/>
    <property type="match status" value="1"/>
</dbReference>
<proteinExistence type="predicted"/>
<reference evidence="2" key="1">
    <citation type="submission" date="2021-07" db="EMBL/GenBank/DDBJ databases">
        <title>Shewanella sp. YLB-07 whole genome sequence.</title>
        <authorList>
            <person name="Yu L."/>
        </authorList>
    </citation>
    <scope>NUCLEOTIDE SEQUENCE</scope>
    <source>
        <strain evidence="2">YLB-08</strain>
    </source>
</reference>